<dbReference type="InterPro" id="IPR002071">
    <property type="entry name" value="Thermonucl_AS"/>
</dbReference>
<dbReference type="GO" id="GO:0003676">
    <property type="term" value="F:nucleic acid binding"/>
    <property type="evidence" value="ECO:0007669"/>
    <property type="project" value="InterPro"/>
</dbReference>
<dbReference type="EMBL" id="CP042437">
    <property type="protein sequence ID" value="QEC75536.1"/>
    <property type="molecule type" value="Genomic_DNA"/>
</dbReference>
<feature type="compositionally biased region" description="Basic residues" evidence="4">
    <location>
        <begin position="173"/>
        <end position="183"/>
    </location>
</feature>
<organism evidence="6 7">
    <name type="scientific">Mucilaginibacter ginsenosidivorax</name>
    <dbReference type="NCBI Taxonomy" id="862126"/>
    <lineage>
        <taxon>Bacteria</taxon>
        <taxon>Pseudomonadati</taxon>
        <taxon>Bacteroidota</taxon>
        <taxon>Sphingobacteriia</taxon>
        <taxon>Sphingobacteriales</taxon>
        <taxon>Sphingobacteriaceae</taxon>
        <taxon>Mucilaginibacter</taxon>
    </lineage>
</organism>
<evidence type="ECO:0000313" key="6">
    <source>
        <dbReference type="EMBL" id="QEC75536.1"/>
    </source>
</evidence>
<dbReference type="AlphaFoldDB" id="A0A5B8VYK5"/>
<dbReference type="GO" id="GO:0004519">
    <property type="term" value="F:endonuclease activity"/>
    <property type="evidence" value="ECO:0007669"/>
    <property type="project" value="UniProtKB-KW"/>
</dbReference>
<feature type="region of interest" description="Disordered" evidence="4">
    <location>
        <begin position="159"/>
        <end position="189"/>
    </location>
</feature>
<dbReference type="PROSITE" id="PS01123">
    <property type="entry name" value="TNASE_1"/>
    <property type="match status" value="1"/>
</dbReference>
<dbReference type="SUPFAM" id="SSF50199">
    <property type="entry name" value="Staphylococcal nuclease"/>
    <property type="match status" value="1"/>
</dbReference>
<protein>
    <submittedName>
        <fullName evidence="6">Nuclease</fullName>
    </submittedName>
</protein>
<dbReference type="InterPro" id="IPR035437">
    <property type="entry name" value="SNase_OB-fold_sf"/>
</dbReference>
<dbReference type="PANTHER" id="PTHR12302:SF3">
    <property type="entry name" value="SERINE_THREONINE-PROTEIN KINASE 31"/>
    <property type="match status" value="1"/>
</dbReference>
<evidence type="ECO:0000256" key="1">
    <source>
        <dbReference type="ARBA" id="ARBA00022722"/>
    </source>
</evidence>
<evidence type="ECO:0000259" key="5">
    <source>
        <dbReference type="PROSITE" id="PS50830"/>
    </source>
</evidence>
<dbReference type="PANTHER" id="PTHR12302">
    <property type="entry name" value="EBNA2 BINDING PROTEIN P100"/>
    <property type="match status" value="1"/>
</dbReference>
<name>A0A5B8VYK5_9SPHI</name>
<dbReference type="PROSITE" id="PS50830">
    <property type="entry name" value="TNASE_3"/>
    <property type="match status" value="1"/>
</dbReference>
<reference evidence="6 7" key="1">
    <citation type="journal article" date="2013" name="J. Microbiol.">
        <title>Mucilaginibacter ginsenosidivorax sp. nov., with ginsenoside converting activity isolated from sediment.</title>
        <authorList>
            <person name="Kim J.K."/>
            <person name="Choi T.E."/>
            <person name="Liu Q.M."/>
            <person name="Park H.Y."/>
            <person name="Yi T.H."/>
            <person name="Yoon M.H."/>
            <person name="Kim S.C."/>
            <person name="Im W.T."/>
        </authorList>
    </citation>
    <scope>NUCLEOTIDE SEQUENCE [LARGE SCALE GENOMIC DNA]</scope>
    <source>
        <strain evidence="6 7">KHI28</strain>
    </source>
</reference>
<feature type="domain" description="TNase-like" evidence="5">
    <location>
        <begin position="23"/>
        <end position="145"/>
    </location>
</feature>
<dbReference type="InterPro" id="IPR016071">
    <property type="entry name" value="Staphylococal_nuclease_OB-fold"/>
</dbReference>
<dbReference type="GO" id="GO:0016787">
    <property type="term" value="F:hydrolase activity"/>
    <property type="evidence" value="ECO:0007669"/>
    <property type="project" value="UniProtKB-KW"/>
</dbReference>
<accession>A0A5B8VYK5</accession>
<evidence type="ECO:0000256" key="2">
    <source>
        <dbReference type="ARBA" id="ARBA00022759"/>
    </source>
</evidence>
<keyword evidence="7" id="KW-1185">Reference proteome</keyword>
<proteinExistence type="predicted"/>
<dbReference type="Proteomes" id="UP000321362">
    <property type="component" value="Chromosome"/>
</dbReference>
<keyword evidence="3" id="KW-0378">Hydrolase</keyword>
<keyword evidence="2" id="KW-0255">Endonuclease</keyword>
<sequence>MFKKYSSLFLVILLLLWSCNPKPEFLYKVVKIKDGDTIGLLSSDNQQVTVRLAEVDCPEKTQAFGQAAKKFTSDLCFGKYVKLVGNVHDRYGRTVALVILEDGTNVNYQLVKSGYAWQYKQYSQSAQLAGYEQEARQRRLGLWADGNPTPPWEYRREKKAGALTTQPDSLQQKPKKHYRKRRPKLEEAY</sequence>
<evidence type="ECO:0000313" key="7">
    <source>
        <dbReference type="Proteomes" id="UP000321362"/>
    </source>
</evidence>
<keyword evidence="1" id="KW-0540">Nuclease</keyword>
<feature type="compositionally biased region" description="Polar residues" evidence="4">
    <location>
        <begin position="163"/>
        <end position="172"/>
    </location>
</feature>
<dbReference type="Gene3D" id="2.40.50.90">
    <property type="match status" value="1"/>
</dbReference>
<evidence type="ECO:0000256" key="3">
    <source>
        <dbReference type="ARBA" id="ARBA00022801"/>
    </source>
</evidence>
<dbReference type="Pfam" id="PF00565">
    <property type="entry name" value="SNase"/>
    <property type="match status" value="1"/>
</dbReference>
<gene>
    <name evidence="6" type="ORF">FSB76_06085</name>
</gene>
<dbReference type="KEGG" id="mgk:FSB76_06085"/>
<evidence type="ECO:0000256" key="4">
    <source>
        <dbReference type="SAM" id="MobiDB-lite"/>
    </source>
</evidence>
<dbReference type="SMART" id="SM00318">
    <property type="entry name" value="SNc"/>
    <property type="match status" value="1"/>
</dbReference>